<keyword evidence="1" id="KW-0472">Membrane</keyword>
<evidence type="ECO:0000256" key="1">
    <source>
        <dbReference type="SAM" id="Phobius"/>
    </source>
</evidence>
<dbReference type="Proteomes" id="UP000807342">
    <property type="component" value="Unassembled WGS sequence"/>
</dbReference>
<sequence length="155" mass="17713">MWFSGRFTVSGSTDEAQQDIQLLLKVEFDKICQKYRDCLPVDWPPEYQQWWITLIASGHLGFASFIFRFIGDEQYHNLDGQLKVCMMFLKGGCTIGLISPLHALDDLYHQVLSDIPVNIFSTTMWILGLVITDCHGLNSADDQVRFLGLDQVTFC</sequence>
<dbReference type="EMBL" id="MU152918">
    <property type="protein sequence ID" value="KAF9440065.1"/>
    <property type="molecule type" value="Genomic_DNA"/>
</dbReference>
<dbReference type="AlphaFoldDB" id="A0A9P6BW50"/>
<organism evidence="2 3">
    <name type="scientific">Macrolepiota fuliginosa MF-IS2</name>
    <dbReference type="NCBI Taxonomy" id="1400762"/>
    <lineage>
        <taxon>Eukaryota</taxon>
        <taxon>Fungi</taxon>
        <taxon>Dikarya</taxon>
        <taxon>Basidiomycota</taxon>
        <taxon>Agaricomycotina</taxon>
        <taxon>Agaricomycetes</taxon>
        <taxon>Agaricomycetidae</taxon>
        <taxon>Agaricales</taxon>
        <taxon>Agaricineae</taxon>
        <taxon>Agaricaceae</taxon>
        <taxon>Macrolepiota</taxon>
    </lineage>
</organism>
<name>A0A9P6BW50_9AGAR</name>
<keyword evidence="3" id="KW-1185">Reference proteome</keyword>
<evidence type="ECO:0000313" key="2">
    <source>
        <dbReference type="EMBL" id="KAF9440065.1"/>
    </source>
</evidence>
<accession>A0A9P6BW50</accession>
<proteinExistence type="predicted"/>
<keyword evidence="1" id="KW-0812">Transmembrane</keyword>
<evidence type="ECO:0000313" key="3">
    <source>
        <dbReference type="Proteomes" id="UP000807342"/>
    </source>
</evidence>
<feature type="transmembrane region" description="Helical" evidence="1">
    <location>
        <begin position="50"/>
        <end position="70"/>
    </location>
</feature>
<dbReference type="OrthoDB" id="3262196at2759"/>
<keyword evidence="1" id="KW-1133">Transmembrane helix</keyword>
<comment type="caution">
    <text evidence="2">The sequence shown here is derived from an EMBL/GenBank/DDBJ whole genome shotgun (WGS) entry which is preliminary data.</text>
</comment>
<reference evidence="2" key="1">
    <citation type="submission" date="2020-11" db="EMBL/GenBank/DDBJ databases">
        <authorList>
            <consortium name="DOE Joint Genome Institute"/>
            <person name="Ahrendt S."/>
            <person name="Riley R."/>
            <person name="Andreopoulos W."/>
            <person name="Labutti K."/>
            <person name="Pangilinan J."/>
            <person name="Ruiz-Duenas F.J."/>
            <person name="Barrasa J.M."/>
            <person name="Sanchez-Garcia M."/>
            <person name="Camarero S."/>
            <person name="Miyauchi S."/>
            <person name="Serrano A."/>
            <person name="Linde D."/>
            <person name="Babiker R."/>
            <person name="Drula E."/>
            <person name="Ayuso-Fernandez I."/>
            <person name="Pacheco R."/>
            <person name="Padilla G."/>
            <person name="Ferreira P."/>
            <person name="Barriuso J."/>
            <person name="Kellner H."/>
            <person name="Castanera R."/>
            <person name="Alfaro M."/>
            <person name="Ramirez L."/>
            <person name="Pisabarro A.G."/>
            <person name="Kuo A."/>
            <person name="Tritt A."/>
            <person name="Lipzen A."/>
            <person name="He G."/>
            <person name="Yan M."/>
            <person name="Ng V."/>
            <person name="Cullen D."/>
            <person name="Martin F."/>
            <person name="Rosso M.-N."/>
            <person name="Henrissat B."/>
            <person name="Hibbett D."/>
            <person name="Martinez A.T."/>
            <person name="Grigoriev I.V."/>
        </authorList>
    </citation>
    <scope>NUCLEOTIDE SEQUENCE</scope>
    <source>
        <strain evidence="2">MF-IS2</strain>
    </source>
</reference>
<protein>
    <submittedName>
        <fullName evidence="2">Uncharacterized protein</fullName>
    </submittedName>
</protein>
<gene>
    <name evidence="2" type="ORF">P691DRAFT_768342</name>
</gene>